<feature type="compositionally biased region" description="Polar residues" evidence="6">
    <location>
        <begin position="43"/>
        <end position="53"/>
    </location>
</feature>
<keyword evidence="3 5" id="KW-0863">Zinc-finger</keyword>
<keyword evidence="2" id="KW-0479">Metal-binding</keyword>
<dbReference type="CDD" id="cd08831">
    <property type="entry name" value="ArfGap_ArfGap2_3_like"/>
    <property type="match status" value="1"/>
</dbReference>
<feature type="region of interest" description="Disordered" evidence="6">
    <location>
        <begin position="810"/>
        <end position="836"/>
    </location>
</feature>
<feature type="compositionally biased region" description="Basic and acidic residues" evidence="6">
    <location>
        <begin position="489"/>
        <end position="498"/>
    </location>
</feature>
<name>A0AAV4LRA1_BABCB</name>
<accession>A0AAV4LRA1</accession>
<feature type="compositionally biased region" description="Polar residues" evidence="6">
    <location>
        <begin position="821"/>
        <end position="832"/>
    </location>
</feature>
<dbReference type="GO" id="GO:0048205">
    <property type="term" value="P:COPI coating of Golgi vesicle"/>
    <property type="evidence" value="ECO:0007669"/>
    <property type="project" value="TreeGrafter"/>
</dbReference>
<dbReference type="Gene3D" id="1.10.220.150">
    <property type="entry name" value="Arf GTPase activating protein"/>
    <property type="match status" value="1"/>
</dbReference>
<dbReference type="GO" id="GO:0000139">
    <property type="term" value="C:Golgi membrane"/>
    <property type="evidence" value="ECO:0007669"/>
    <property type="project" value="GOC"/>
</dbReference>
<evidence type="ECO:0000256" key="1">
    <source>
        <dbReference type="ARBA" id="ARBA00022468"/>
    </source>
</evidence>
<dbReference type="SMART" id="SM00105">
    <property type="entry name" value="ArfGap"/>
    <property type="match status" value="1"/>
</dbReference>
<dbReference type="SUPFAM" id="SSF57863">
    <property type="entry name" value="ArfGap/RecO-like zinc finger"/>
    <property type="match status" value="1"/>
</dbReference>
<gene>
    <name evidence="8" type="ORF">BcabD6B2_18450</name>
</gene>
<keyword evidence="4" id="KW-0862">Zinc</keyword>
<dbReference type="PANTHER" id="PTHR45686">
    <property type="entry name" value="ADP-RIBOSYLATION FACTOR GTPASE ACTIVATING PROTEIN 3, ISOFORM H-RELATED"/>
    <property type="match status" value="1"/>
</dbReference>
<feature type="compositionally biased region" description="Basic residues" evidence="6">
    <location>
        <begin position="161"/>
        <end position="170"/>
    </location>
</feature>
<dbReference type="GeneID" id="94193891"/>
<dbReference type="RefSeq" id="XP_067714479.1">
    <property type="nucleotide sequence ID" value="XM_067858378.1"/>
</dbReference>
<evidence type="ECO:0000256" key="5">
    <source>
        <dbReference type="PROSITE-ProRule" id="PRU00288"/>
    </source>
</evidence>
<dbReference type="Pfam" id="PF01412">
    <property type="entry name" value="ArfGap"/>
    <property type="match status" value="1"/>
</dbReference>
<dbReference type="PROSITE" id="PS50115">
    <property type="entry name" value="ARFGAP"/>
    <property type="match status" value="1"/>
</dbReference>
<organism evidence="8 9">
    <name type="scientific">Babesia caballi</name>
    <dbReference type="NCBI Taxonomy" id="5871"/>
    <lineage>
        <taxon>Eukaryota</taxon>
        <taxon>Sar</taxon>
        <taxon>Alveolata</taxon>
        <taxon>Apicomplexa</taxon>
        <taxon>Aconoidasida</taxon>
        <taxon>Piroplasmida</taxon>
        <taxon>Babesiidae</taxon>
        <taxon>Babesia</taxon>
    </lineage>
</organism>
<keyword evidence="9" id="KW-1185">Reference proteome</keyword>
<dbReference type="EMBL" id="BPLF01000002">
    <property type="protein sequence ID" value="GIX62410.1"/>
    <property type="molecule type" value="Genomic_DNA"/>
</dbReference>
<dbReference type="PRINTS" id="PR00405">
    <property type="entry name" value="REVINTRACTNG"/>
</dbReference>
<sequence length="1038" mass="108861">MDRHAGSSLTLQGVRAKRTAPKDPSAIVGDSLNEAGPADRDPSSCSVRCNTLESPVPQPASALGPSRGGSGSLLGNSPFDIGHIAETAADEDAAPRNSDHGGSAEISRSGSWPGLMVDDLDSMFECMLNLRNLKGSVESKESRHVGSQRLSRYVEAVSRTSSRRSGRWSPKRSTASPLGDQSAREKKVALWIQLIKGLRMKRWTQLLATVNKKEPSDKAAAKGAEKVAESGVKHACTVVEIVCDASAARDSDERGVAPEEKVMSSVDAAKQYARFRPRSVANDAKHEPLSSIRGVSNTFAPSAAVRRGYMSDVDAVNYGLVRIREAGVSHQVYDCVEKETGRMLSVKLIPRDHGAAELYEQLCESGHENFISVPPQDLHGGDAQEHRAEPAGGDGLPPQAGPGGGGAEHGLGDDPPAGGRRGRRQDIQPRQRVRGQVPAGRRGAARRVRGARAGRGGADVLQRHLEPRSAAVHAGGRAAALQELHDELLRGPHGRGEGDAPGLHLGAVGRRPQHEGLLRQVPAGGPQAAHLLRDGGVHTPLGARVNCFNVASVLVLKVRRGVAGGAGAQAPPAEVGEAVLAADFKMMDEIANLKVDARGFVADEARDRVFKQLRAQPENAVCIDCNARNPTWISLTFAVHLCLNCSGRHRQFGSHISFVRSADMDKFTREQLIRVAHGGNARAKAHFKQSGLAKQPYDYTTAMAQRYPAQLDAELGTGQPQQAAAAPALDLIDMGEDVGGVGKEANGDGVAPLVGLEGSVGSRTDDLLDFDQAASGSSGEAAGYEQRGGMNTEDAFNFGEAAAATVAPTPMTLGRGGAAGQRTSPIRSNNAASHGAKLGGRVNVDFDAFEKEIMSEVAQKERAIARGAAAGAGLGARNQSGPMTLGSSRHGAAPQPVMKSIGGGAAVAADGGVAPMSNGEGAEASAAKSSVAPAAAVKPQAPKSLPPLDLTHVAGRTGFSSDEAFGRVKRDEPPPVNTNLNPYSSSLSSDEYFGRQPRARGSPDTFEERAVQNIKEGIATAIKEGNKLYGMAKRWLNS</sequence>
<evidence type="ECO:0000313" key="8">
    <source>
        <dbReference type="EMBL" id="GIX62410.1"/>
    </source>
</evidence>
<dbReference type="GO" id="GO:0008270">
    <property type="term" value="F:zinc ion binding"/>
    <property type="evidence" value="ECO:0007669"/>
    <property type="project" value="UniProtKB-KW"/>
</dbReference>
<feature type="compositionally biased region" description="Polar residues" evidence="6">
    <location>
        <begin position="878"/>
        <end position="887"/>
    </location>
</feature>
<proteinExistence type="predicted"/>
<feature type="compositionally biased region" description="Polar residues" evidence="6">
    <location>
        <begin position="977"/>
        <end position="989"/>
    </location>
</feature>
<dbReference type="Proteomes" id="UP001497744">
    <property type="component" value="Unassembled WGS sequence"/>
</dbReference>
<keyword evidence="1" id="KW-0343">GTPase activation</keyword>
<reference evidence="8 9" key="1">
    <citation type="submission" date="2021-06" db="EMBL/GenBank/DDBJ databases">
        <title>Genome sequence of Babesia caballi.</title>
        <authorList>
            <person name="Yamagishi J."/>
            <person name="Kidaka T."/>
            <person name="Ochi A."/>
        </authorList>
    </citation>
    <scope>NUCLEOTIDE SEQUENCE [LARGE SCALE GENOMIC DNA]</scope>
    <source>
        <strain evidence="8">USDA-D6B2</strain>
    </source>
</reference>
<feature type="region of interest" description="Disordered" evidence="6">
    <location>
        <begin position="154"/>
        <end position="181"/>
    </location>
</feature>
<feature type="region of interest" description="Disordered" evidence="6">
    <location>
        <begin position="965"/>
        <end position="1005"/>
    </location>
</feature>
<dbReference type="AlphaFoldDB" id="A0AAV4LRA1"/>
<comment type="caution">
    <text evidence="8">The sequence shown here is derived from an EMBL/GenBank/DDBJ whole genome shotgun (WGS) entry which is preliminary data.</text>
</comment>
<feature type="compositionally biased region" description="Basic residues" evidence="6">
    <location>
        <begin position="443"/>
        <end position="452"/>
    </location>
</feature>
<evidence type="ECO:0000256" key="4">
    <source>
        <dbReference type="ARBA" id="ARBA00022833"/>
    </source>
</evidence>
<dbReference type="GO" id="GO:0005096">
    <property type="term" value="F:GTPase activator activity"/>
    <property type="evidence" value="ECO:0007669"/>
    <property type="project" value="UniProtKB-KW"/>
</dbReference>
<evidence type="ECO:0000313" key="9">
    <source>
        <dbReference type="Proteomes" id="UP001497744"/>
    </source>
</evidence>
<feature type="compositionally biased region" description="Basic and acidic residues" evidence="6">
    <location>
        <begin position="379"/>
        <end position="389"/>
    </location>
</feature>
<evidence type="ECO:0000259" key="7">
    <source>
        <dbReference type="PROSITE" id="PS50115"/>
    </source>
</evidence>
<evidence type="ECO:0000256" key="6">
    <source>
        <dbReference type="SAM" id="MobiDB-lite"/>
    </source>
</evidence>
<evidence type="ECO:0000256" key="3">
    <source>
        <dbReference type="ARBA" id="ARBA00022771"/>
    </source>
</evidence>
<feature type="region of interest" description="Disordered" evidence="6">
    <location>
        <begin position="873"/>
        <end position="892"/>
    </location>
</feature>
<feature type="domain" description="Arf-GAP" evidence="7">
    <location>
        <begin position="607"/>
        <end position="688"/>
    </location>
</feature>
<feature type="region of interest" description="Disordered" evidence="6">
    <location>
        <begin position="489"/>
        <end position="508"/>
    </location>
</feature>
<evidence type="ECO:0000256" key="2">
    <source>
        <dbReference type="ARBA" id="ARBA00022723"/>
    </source>
</evidence>
<feature type="region of interest" description="Disordered" evidence="6">
    <location>
        <begin position="1"/>
        <end position="111"/>
    </location>
</feature>
<dbReference type="PANTHER" id="PTHR45686:SF4">
    <property type="entry name" value="ADP-RIBOSYLATION FACTOR GTPASE ACTIVATING PROTEIN 3, ISOFORM H"/>
    <property type="match status" value="1"/>
</dbReference>
<dbReference type="InterPro" id="IPR038508">
    <property type="entry name" value="ArfGAP_dom_sf"/>
</dbReference>
<dbReference type="InterPro" id="IPR001164">
    <property type="entry name" value="ArfGAP_dom"/>
</dbReference>
<dbReference type="InterPro" id="IPR037278">
    <property type="entry name" value="ARFGAP/RecO"/>
</dbReference>
<feature type="region of interest" description="Disordered" evidence="6">
    <location>
        <begin position="370"/>
        <end position="463"/>
    </location>
</feature>
<protein>
    <submittedName>
        <fullName evidence="8">GTP-ase activating protein for Arf, putative</fullName>
    </submittedName>
</protein>